<name>A0ACD5BA93_9PSEU</name>
<dbReference type="Proteomes" id="UP001456344">
    <property type="component" value="Chromosome"/>
</dbReference>
<evidence type="ECO:0000313" key="2">
    <source>
        <dbReference type="Proteomes" id="UP001456344"/>
    </source>
</evidence>
<proteinExistence type="predicted"/>
<protein>
    <submittedName>
        <fullName evidence="1">Macrolide family glycosyltransferase</fullName>
    </submittedName>
</protein>
<sequence length="394" mass="43192">MHVAIVVQPAHGHVNPMLPLVPELLSRGHRVTYATGPECVPAVTAAGAKVITIPARVPPMYWPEGANDERVDGMLSALSTGVGESLPILLREFTQDPPDVLCYDLTTEVGRILAKILDVPSAALVPHFAFNEDLGMRDAIAIEEDWSSQDPGWPWHRYLAAMEEIAARYGVTWKDDALDGTAPADLNLVLIPKDFQYKAETFDERFQFIGPLDNSRVQIGQWAPRNPAAELLFISFGTLFNNNPQFYRTCFEAFGDLDWEVAMAAHKLDVAELGPIPSNFEVRPHFPQLDVLRNASAVVSHTGIKTLMDATTCGVPMVIVPPVPMCKLIARRAEAVGLARCLDPVTLDAETLRNAVEQIPHDEEIRLGVKRYQQLIADCGGAKAGADALEAYRG</sequence>
<evidence type="ECO:0000313" key="1">
    <source>
        <dbReference type="EMBL" id="WYW16311.1"/>
    </source>
</evidence>
<gene>
    <name evidence="1" type="ORF">LCL61_12205</name>
</gene>
<dbReference type="EMBL" id="CP150484">
    <property type="protein sequence ID" value="WYW16311.1"/>
    <property type="molecule type" value="Genomic_DNA"/>
</dbReference>
<accession>A0ACD5BA93</accession>
<keyword evidence="2" id="KW-1185">Reference proteome</keyword>
<reference evidence="1" key="1">
    <citation type="submission" date="2023-10" db="EMBL/GenBank/DDBJ databases">
        <title>Whole genome sequencing of actinobacterial strain Amycolatopsis sp. (BCA-696) identifies the underlying plant growth-promoting genes.</title>
        <authorList>
            <person name="Gandham P."/>
            <person name="Vadla N."/>
            <person name="Saji A."/>
            <person name="Srinivas V."/>
            <person name="Ruperao P."/>
            <person name="Selvanayagam S."/>
            <person name="Saxena R.K."/>
            <person name="Rathore A."/>
            <person name="Gopalakrishnan S."/>
            <person name="Thakur V."/>
        </authorList>
    </citation>
    <scope>NUCLEOTIDE SEQUENCE</scope>
    <source>
        <strain evidence="1">BCA-696</strain>
    </source>
</reference>
<organism evidence="1 2">
    <name type="scientific">Amycolatopsis coloradensis</name>
    <dbReference type="NCBI Taxonomy" id="76021"/>
    <lineage>
        <taxon>Bacteria</taxon>
        <taxon>Bacillati</taxon>
        <taxon>Actinomycetota</taxon>
        <taxon>Actinomycetes</taxon>
        <taxon>Pseudonocardiales</taxon>
        <taxon>Pseudonocardiaceae</taxon>
        <taxon>Amycolatopsis</taxon>
    </lineage>
</organism>